<dbReference type="InterPro" id="IPR044974">
    <property type="entry name" value="Disease_R_plants"/>
</dbReference>
<keyword evidence="1" id="KW-0677">Repeat</keyword>
<keyword evidence="2" id="KW-0175">Coiled coil</keyword>
<evidence type="ECO:0000256" key="2">
    <source>
        <dbReference type="SAM" id="Coils"/>
    </source>
</evidence>
<dbReference type="PANTHER" id="PTHR11017">
    <property type="entry name" value="LEUCINE-RICH REPEAT-CONTAINING PROTEIN"/>
    <property type="match status" value="1"/>
</dbReference>
<protein>
    <submittedName>
        <fullName evidence="4">TMV resistance protein N</fullName>
    </submittedName>
</protein>
<dbReference type="SUPFAM" id="SSF52200">
    <property type="entry name" value="Toll/Interleukin receptor TIR domain"/>
    <property type="match status" value="1"/>
</dbReference>
<gene>
    <name evidence="4" type="ORF">L484_005851</name>
</gene>
<dbReference type="GO" id="GO:0007165">
    <property type="term" value="P:signal transduction"/>
    <property type="evidence" value="ECO:0007669"/>
    <property type="project" value="InterPro"/>
</dbReference>
<dbReference type="STRING" id="981085.W9R156"/>
<dbReference type="InterPro" id="IPR058192">
    <property type="entry name" value="WHD_ROQ1-like"/>
</dbReference>
<evidence type="ECO:0000259" key="3">
    <source>
        <dbReference type="PROSITE" id="PS50104"/>
    </source>
</evidence>
<dbReference type="AlphaFoldDB" id="W9R156"/>
<sequence length="632" mass="70534">MYSQIHGIYFSHTAILPTSSLPEYPTPVKDYVHPGIEDLIDGKTSALRKKTDCDVFLSFRGEDMRNSFTGHLYAALTNAGINTFIDDHELRRGESISKELERSNRKMSVPVSYVVEPSEVRKQTDSNETKAKLKRWKLALTEAAKLAGCGVQIMNLDLASKMFSRNDAELIEAIVDYILRITMSNTNLHVAPCPVGVYSRARELRSLLKLELNDHEVHIVGLCVMAGIGKTSIAKALYNIGPQFGSNRSFLENVRQILDQPHVGAKRVPVIVDDVAGSRDWFGPGSVIIITTRNQQLLKELNVDATYMVLEMNDVESLSFKVCMLSGKENRMKNTLSLKSVVKYCRGMPLALTVLDILDGCGLYTETGLRHLLELCLITVSERNKIMMHDLLRDMGRAVVEENLTNTPEKRSRLWSHEDVSGILTEETGTKNIEGLALDMKRLENLLKELKILKLRHSNYLSKTPDFSNLPNHRQLILKYCKGLSEVHHSIGNLEGLLLKCQNLFVLELAKCHELVGIPGLDKLLRSVSLHLQNKTSIATTAKESFLQVSTTTVHVWFPSTADGSSVSFEVPPVVDSSFMGCPVRTVYSDSPKQALFSAFPSVSVVDKTRRKSFIFDLISLSHHGTASEGHI</sequence>
<feature type="coiled-coil region" evidence="2">
    <location>
        <begin position="433"/>
        <end position="463"/>
    </location>
</feature>
<dbReference type="Gene3D" id="3.40.50.300">
    <property type="entry name" value="P-loop containing nucleotide triphosphate hydrolases"/>
    <property type="match status" value="1"/>
</dbReference>
<dbReference type="Gene3D" id="3.40.50.10140">
    <property type="entry name" value="Toll/interleukin-1 receptor homology (TIR) domain"/>
    <property type="match status" value="2"/>
</dbReference>
<feature type="domain" description="TIR" evidence="3">
    <location>
        <begin position="51"/>
        <end position="182"/>
    </location>
</feature>
<dbReference type="PROSITE" id="PS50104">
    <property type="entry name" value="TIR"/>
    <property type="match status" value="1"/>
</dbReference>
<dbReference type="GO" id="GO:0006952">
    <property type="term" value="P:defense response"/>
    <property type="evidence" value="ECO:0007669"/>
    <property type="project" value="InterPro"/>
</dbReference>
<dbReference type="SUPFAM" id="SSF52540">
    <property type="entry name" value="P-loop containing nucleoside triphosphate hydrolases"/>
    <property type="match status" value="1"/>
</dbReference>
<dbReference type="EMBL" id="KE343533">
    <property type="protein sequence ID" value="EXB33952.1"/>
    <property type="molecule type" value="Genomic_DNA"/>
</dbReference>
<dbReference type="Proteomes" id="UP000030645">
    <property type="component" value="Unassembled WGS sequence"/>
</dbReference>
<dbReference type="InterPro" id="IPR000157">
    <property type="entry name" value="TIR_dom"/>
</dbReference>
<dbReference type="Gene3D" id="3.80.10.10">
    <property type="entry name" value="Ribonuclease Inhibitor"/>
    <property type="match status" value="1"/>
</dbReference>
<dbReference type="Pfam" id="PF23282">
    <property type="entry name" value="WHD_ROQ1"/>
    <property type="match status" value="1"/>
</dbReference>
<dbReference type="Pfam" id="PF01582">
    <property type="entry name" value="TIR"/>
    <property type="match status" value="1"/>
</dbReference>
<reference evidence="5" key="1">
    <citation type="submission" date="2013-01" db="EMBL/GenBank/DDBJ databases">
        <title>Draft Genome Sequence of a Mulberry Tree, Morus notabilis C.K. Schneid.</title>
        <authorList>
            <person name="He N."/>
            <person name="Zhao S."/>
        </authorList>
    </citation>
    <scope>NUCLEOTIDE SEQUENCE</scope>
</reference>
<organism evidence="4 5">
    <name type="scientific">Morus notabilis</name>
    <dbReference type="NCBI Taxonomy" id="981085"/>
    <lineage>
        <taxon>Eukaryota</taxon>
        <taxon>Viridiplantae</taxon>
        <taxon>Streptophyta</taxon>
        <taxon>Embryophyta</taxon>
        <taxon>Tracheophyta</taxon>
        <taxon>Spermatophyta</taxon>
        <taxon>Magnoliopsida</taxon>
        <taxon>eudicotyledons</taxon>
        <taxon>Gunneridae</taxon>
        <taxon>Pentapetalae</taxon>
        <taxon>rosids</taxon>
        <taxon>fabids</taxon>
        <taxon>Rosales</taxon>
        <taxon>Moraceae</taxon>
        <taxon>Moreae</taxon>
        <taxon>Morus</taxon>
    </lineage>
</organism>
<evidence type="ECO:0000313" key="4">
    <source>
        <dbReference type="EMBL" id="EXB33952.1"/>
    </source>
</evidence>
<dbReference type="InterPro" id="IPR027417">
    <property type="entry name" value="P-loop_NTPase"/>
</dbReference>
<dbReference type="PANTHER" id="PTHR11017:SF570">
    <property type="entry name" value="DISEASE RESISTANCE PROTEIN (TIR-NBS CLASS)-RELATED"/>
    <property type="match status" value="1"/>
</dbReference>
<keyword evidence="5" id="KW-1185">Reference proteome</keyword>
<dbReference type="eggNOG" id="ENOG502QQJE">
    <property type="taxonomic scope" value="Eukaryota"/>
</dbReference>
<name>W9R156_9ROSA</name>
<dbReference type="GO" id="GO:0043531">
    <property type="term" value="F:ADP binding"/>
    <property type="evidence" value="ECO:0007669"/>
    <property type="project" value="InterPro"/>
</dbReference>
<evidence type="ECO:0000313" key="5">
    <source>
        <dbReference type="Proteomes" id="UP000030645"/>
    </source>
</evidence>
<dbReference type="PRINTS" id="PR00364">
    <property type="entry name" value="DISEASERSIST"/>
</dbReference>
<evidence type="ECO:0000256" key="1">
    <source>
        <dbReference type="ARBA" id="ARBA00022737"/>
    </source>
</evidence>
<dbReference type="InterPro" id="IPR032675">
    <property type="entry name" value="LRR_dom_sf"/>
</dbReference>
<accession>W9R156</accession>
<dbReference type="SUPFAM" id="SSF52058">
    <property type="entry name" value="L domain-like"/>
    <property type="match status" value="1"/>
</dbReference>
<dbReference type="InterPro" id="IPR035897">
    <property type="entry name" value="Toll_tir_struct_dom_sf"/>
</dbReference>
<proteinExistence type="predicted"/>